<feature type="region of interest" description="Disordered" evidence="14">
    <location>
        <begin position="1045"/>
        <end position="1082"/>
    </location>
</feature>
<dbReference type="SUPFAM" id="SSF48317">
    <property type="entry name" value="Acid phosphatase/Vanadium-dependent haloperoxidase"/>
    <property type="match status" value="1"/>
</dbReference>
<feature type="region of interest" description="Disordered" evidence="14">
    <location>
        <begin position="753"/>
        <end position="777"/>
    </location>
</feature>
<evidence type="ECO:0000256" key="1">
    <source>
        <dbReference type="ARBA" id="ARBA00004477"/>
    </source>
</evidence>
<comment type="similarity">
    <text evidence="3">Belongs to the dolichyldiphosphatase family.</text>
</comment>
<dbReference type="Pfam" id="PF01569">
    <property type="entry name" value="PAP2"/>
    <property type="match status" value="1"/>
</dbReference>
<dbReference type="InterPro" id="IPR012486">
    <property type="entry name" value="Far11/STRP_N"/>
</dbReference>
<dbReference type="InterPro" id="IPR000326">
    <property type="entry name" value="PAP2/HPO"/>
</dbReference>
<evidence type="ECO:0000259" key="18">
    <source>
        <dbReference type="SMART" id="SM01293"/>
    </source>
</evidence>
<dbReference type="Pfam" id="PF07923">
    <property type="entry name" value="N1221"/>
    <property type="match status" value="1"/>
</dbReference>
<evidence type="ECO:0000256" key="5">
    <source>
        <dbReference type="ARBA" id="ARBA00014821"/>
    </source>
</evidence>
<dbReference type="GO" id="GO:0005789">
    <property type="term" value="C:endoplasmic reticulum membrane"/>
    <property type="evidence" value="ECO:0007669"/>
    <property type="project" value="UniProtKB-SubCell"/>
</dbReference>
<evidence type="ECO:0000313" key="20">
    <source>
        <dbReference type="Proteomes" id="UP000595662"/>
    </source>
</evidence>
<dbReference type="Pfam" id="PF11882">
    <property type="entry name" value="DUF3402"/>
    <property type="match status" value="1"/>
</dbReference>
<feature type="compositionally biased region" description="Acidic residues" evidence="14">
    <location>
        <begin position="1051"/>
        <end position="1062"/>
    </location>
</feature>
<comment type="subcellular location">
    <subcellularLocation>
        <location evidence="1">Endoplasmic reticulum membrane</location>
        <topology evidence="1">Multi-pass membrane protein</topology>
    </subcellularLocation>
</comment>
<dbReference type="SMART" id="SM01293">
    <property type="entry name" value="DUF3402"/>
    <property type="match status" value="1"/>
</dbReference>
<feature type="region of interest" description="Disordered" evidence="14">
    <location>
        <begin position="1278"/>
        <end position="1308"/>
    </location>
</feature>
<gene>
    <name evidence="19" type="ORF">Pdw03_0228</name>
</gene>
<comment type="function">
    <text evidence="11">Required for efficient N-glycosylation. Necessary for maintaining optimal levels of dolichol-linked oligosaccharides. Hydrolyzes dolichyl pyrophosphate at a very high rate and dolichyl monophosphate at a much lower rate. Does not act on phosphatidate.</text>
</comment>
<sequence length="1308" mass="146912">MGDTPLASLSLTHVHYNPEDQLSFASAWLALIPQALCVSYATLVWSTREVEVILMFVGQLGCEAVNFVLKRLIKEERPKEMFGKGYGMPSSHAQFMTFFSVYLTFFLLFRHSQASASSYPNVAVLLRVLVMLALCIGAACVAASRVYLNYHTSRQVLAGCAAGFVCACGWFVVTSLLRSSGLIEWAMETTVSRLVRIRDLVVSEDLAEAGWQRWESQRLKRRSLRKKSNFFASCMERWYSGDPPNNFQPGTQQFNKSKSPVMDVPSDSPEVIMQEHHIVRADEVDQTGTDISPVSDDQLMEEVAEGLRQEQAEQAAPTHETAPSAPEKFMKRPELRHEGSAPPPPMQPPPAAPIQENTDRGASSLSLSELRKLVGEMPKIEQPAYAFEYADAQSFPDELDEWFQYNAFDRVMLMGTKATFNKKWLTFYQRRQRDMPGASWLDTSRDLRRSFVARILEDLQLAEAPARLEALETICYVVTGVWGLSGGRVAPDYPSDGNSKSTAETSLFKSLQIQCIEENVSLLQECSGVTALIQYMCRLFDKTRSAFGSDSGDIDYERINPGDIAAPEREANLVLTSLYFAVEVGRRQQARDPQCSSVRDALANSNPSLLVSIVEIIARLRWDESANIPLTRILLLLWKSLLLVFGGTDDLKRAKEVLEPSVFSEKDDSKRRTPFLHASPLDYHLFRQEITSKYPAYNPPPLVVPLELENNSILPPLPHNTAKFNSSSGIFCGVSPSISGGNGSILQQAVHIATPAPSPPPSPAGPGGKSGKKQNYQTNQNFPFMYPPLDDSSNRIGGKGTTERQDALVGKKWEGSDVPASIIEAGKLFSTHVKMTRAMRQLWQEREHFMQYDRGWNSEDAAHFPDNISDDLPDDFEHLDLSGDEKAEPKPKVVEKETDDPDIQRRLDAVDSFYTSTLSHLQSITIVFLKIILTNVSAVVNQATSQTTQGMSDNLSDASIDELDNVRLREITGKAVSGTLLLLLKWFKRSHILKFEYMTQLLLDSNYIPLILKMFAHQDIDQTVAHKNDREDLSFFHFCQSNTDFPRETEEGSCGDTESEDEAMPRPISRHRSDPTANGSMPGLSEEEALTDLINGPARPEVDELGYPTAPLPKEPVKVFSFRNFFSAINYLHVMQKITRNKAHRCLLLVQYKSSNILRKGLKIPDPHLRFYTLKLFKSQVPYCGRKWRQSNMRVITAIYLYCRPELRDDWLAGSDVDAEVEEALPLEQALRGLTHWWHLRQYRDVMGGDEGASLMEEERDFFVRELESMGWGAAEEIPSGTCEEEVSAPVSQGNEWDGVPPPMEGWS</sequence>
<feature type="compositionally biased region" description="Basic and acidic residues" evidence="14">
    <location>
        <begin position="875"/>
        <end position="899"/>
    </location>
</feature>
<keyword evidence="10 15" id="KW-0472">Membrane</keyword>
<keyword evidence="6 15" id="KW-0812">Transmembrane</keyword>
<dbReference type="FunFam" id="1.20.144.10:FF:000003">
    <property type="entry name" value="Dolichyldiphosphatase 1"/>
    <property type="match status" value="1"/>
</dbReference>
<dbReference type="RefSeq" id="XP_065957272.1">
    <property type="nucleotide sequence ID" value="XM_066099545.1"/>
</dbReference>
<evidence type="ECO:0000256" key="7">
    <source>
        <dbReference type="ARBA" id="ARBA00022801"/>
    </source>
</evidence>
<proteinExistence type="inferred from homology"/>
<feature type="domain" description="Far11/STRP C-terminal" evidence="18">
    <location>
        <begin position="819"/>
        <end position="1267"/>
    </location>
</feature>
<dbReference type="PANTHER" id="PTHR13239">
    <property type="entry name" value="PROTEIN REQUIRED FOR HYPHAL ANASTOMOSIS HAM-2"/>
    <property type="match status" value="1"/>
</dbReference>
<keyword evidence="7" id="KW-0378">Hydrolase</keyword>
<dbReference type="GO" id="GO:0047874">
    <property type="term" value="F:dolichyldiphosphatase activity"/>
    <property type="evidence" value="ECO:0007669"/>
    <property type="project" value="UniProtKB-EC"/>
</dbReference>
<evidence type="ECO:0000256" key="3">
    <source>
        <dbReference type="ARBA" id="ARBA00005518"/>
    </source>
</evidence>
<feature type="compositionally biased region" description="Pro residues" evidence="14">
    <location>
        <begin position="341"/>
        <end position="352"/>
    </location>
</feature>
<feature type="domain" description="Far11/STRP N-terminal" evidence="17">
    <location>
        <begin position="382"/>
        <end position="710"/>
    </location>
</feature>
<evidence type="ECO:0000256" key="13">
    <source>
        <dbReference type="ARBA" id="ARBA00047349"/>
    </source>
</evidence>
<dbReference type="EC" id="3.6.1.43" evidence="4"/>
<dbReference type="InterPro" id="IPR036938">
    <property type="entry name" value="PAP2/HPO_sf"/>
</dbReference>
<reference evidence="19 20" key="1">
    <citation type="submission" date="2020-08" db="EMBL/GenBank/DDBJ databases">
        <title>The completed genome sequence of the pathogenic ascomycete fungus Penicillium digitatum.</title>
        <authorList>
            <person name="Wang M."/>
        </authorList>
    </citation>
    <scope>NUCLEOTIDE SEQUENCE [LARGE SCALE GENOMIC DNA]</scope>
    <source>
        <strain evidence="19 20">PdW03</strain>
    </source>
</reference>
<evidence type="ECO:0000259" key="16">
    <source>
        <dbReference type="SMART" id="SM00014"/>
    </source>
</evidence>
<feature type="transmembrane region" description="Helical" evidence="15">
    <location>
        <begin position="25"/>
        <end position="45"/>
    </location>
</feature>
<dbReference type="EMBL" id="CP060777">
    <property type="protein sequence ID" value="QQK45330.1"/>
    <property type="molecule type" value="Genomic_DNA"/>
</dbReference>
<dbReference type="InterPro" id="IPR039667">
    <property type="entry name" value="Dolichyldiphosphatase_PAP2"/>
</dbReference>
<dbReference type="SMART" id="SM00014">
    <property type="entry name" value="acidPPc"/>
    <property type="match status" value="1"/>
</dbReference>
<keyword evidence="8" id="KW-0256">Endoplasmic reticulum</keyword>
<evidence type="ECO:0000256" key="2">
    <source>
        <dbReference type="ARBA" id="ARBA00004922"/>
    </source>
</evidence>
<feature type="domain" description="Phosphatidic acid phosphatase type 2/haloperoxidase" evidence="16">
    <location>
        <begin position="52"/>
        <end position="171"/>
    </location>
</feature>
<feature type="transmembrane region" description="Helical" evidence="15">
    <location>
        <begin position="93"/>
        <end position="110"/>
    </location>
</feature>
<dbReference type="PANTHER" id="PTHR13239:SF4">
    <property type="entry name" value="AT25231P"/>
    <property type="match status" value="1"/>
</dbReference>
<feature type="region of interest" description="Disordered" evidence="14">
    <location>
        <begin position="242"/>
        <end position="264"/>
    </location>
</feature>
<dbReference type="InterPro" id="IPR021819">
    <property type="entry name" value="Far11/STRP_C"/>
</dbReference>
<dbReference type="InterPro" id="IPR040185">
    <property type="entry name" value="Far11/STRP"/>
</dbReference>
<evidence type="ECO:0000256" key="4">
    <source>
        <dbReference type="ARBA" id="ARBA00012508"/>
    </source>
</evidence>
<feature type="transmembrane region" description="Helical" evidence="15">
    <location>
        <begin position="122"/>
        <end position="144"/>
    </location>
</feature>
<evidence type="ECO:0000256" key="6">
    <source>
        <dbReference type="ARBA" id="ARBA00022692"/>
    </source>
</evidence>
<feature type="compositionally biased region" description="Polar residues" evidence="14">
    <location>
        <begin position="243"/>
        <end position="258"/>
    </location>
</feature>
<evidence type="ECO:0000313" key="19">
    <source>
        <dbReference type="EMBL" id="QQK45330.1"/>
    </source>
</evidence>
<evidence type="ECO:0000256" key="9">
    <source>
        <dbReference type="ARBA" id="ARBA00022989"/>
    </source>
</evidence>
<feature type="compositionally biased region" description="Basic and acidic residues" evidence="14">
    <location>
        <begin position="328"/>
        <end position="339"/>
    </location>
</feature>
<accession>A0A7T6XQ42</accession>
<evidence type="ECO:0000256" key="8">
    <source>
        <dbReference type="ARBA" id="ARBA00022824"/>
    </source>
</evidence>
<dbReference type="Gene3D" id="1.20.144.10">
    <property type="entry name" value="Phosphatidic acid phosphatase type 2/haloperoxidase"/>
    <property type="match status" value="1"/>
</dbReference>
<feature type="region of interest" description="Disordered" evidence="14">
    <location>
        <begin position="863"/>
        <end position="899"/>
    </location>
</feature>
<evidence type="ECO:0000256" key="11">
    <source>
        <dbReference type="ARBA" id="ARBA00024907"/>
    </source>
</evidence>
<evidence type="ECO:0000256" key="14">
    <source>
        <dbReference type="SAM" id="MobiDB-lite"/>
    </source>
</evidence>
<organism evidence="19 20">
    <name type="scientific">Penicillium digitatum</name>
    <name type="common">Green mold</name>
    <dbReference type="NCBI Taxonomy" id="36651"/>
    <lineage>
        <taxon>Eukaryota</taxon>
        <taxon>Fungi</taxon>
        <taxon>Dikarya</taxon>
        <taxon>Ascomycota</taxon>
        <taxon>Pezizomycotina</taxon>
        <taxon>Eurotiomycetes</taxon>
        <taxon>Eurotiomycetidae</taxon>
        <taxon>Eurotiales</taxon>
        <taxon>Aspergillaceae</taxon>
        <taxon>Penicillium</taxon>
    </lineage>
</organism>
<feature type="transmembrane region" description="Helical" evidence="15">
    <location>
        <begin position="156"/>
        <end position="177"/>
    </location>
</feature>
<protein>
    <recommendedName>
        <fullName evidence="5">Dolichyldiphosphatase 1</fullName>
        <ecNumber evidence="4">3.6.1.43</ecNumber>
    </recommendedName>
    <alternativeName>
        <fullName evidence="12">Dolichyl pyrophosphate phosphatase 1</fullName>
    </alternativeName>
</protein>
<name>A0A7T6XQ42_PENDI</name>
<dbReference type="CDD" id="cd03382">
    <property type="entry name" value="PAP2_dolichyldiphosphatase"/>
    <property type="match status" value="1"/>
</dbReference>
<dbReference type="GeneID" id="26230052"/>
<evidence type="ECO:0000256" key="12">
    <source>
        <dbReference type="ARBA" id="ARBA00030292"/>
    </source>
</evidence>
<dbReference type="SMART" id="SM01292">
    <property type="entry name" value="N1221"/>
    <property type="match status" value="1"/>
</dbReference>
<evidence type="ECO:0000256" key="15">
    <source>
        <dbReference type="SAM" id="Phobius"/>
    </source>
</evidence>
<feature type="region of interest" description="Disordered" evidence="14">
    <location>
        <begin position="304"/>
        <end position="364"/>
    </location>
</feature>
<evidence type="ECO:0000256" key="10">
    <source>
        <dbReference type="ARBA" id="ARBA00023136"/>
    </source>
</evidence>
<dbReference type="Proteomes" id="UP000595662">
    <property type="component" value="Chromosome 4"/>
</dbReference>
<comment type="catalytic activity">
    <reaction evidence="13">
        <text>a di-trans,poly-cis-dolichyl diphosphate + H2O = a di-trans,poly-cis-dolichyl phosphate + phosphate + H(+)</text>
        <dbReference type="Rhea" id="RHEA:14385"/>
        <dbReference type="Rhea" id="RHEA-COMP:19498"/>
        <dbReference type="Rhea" id="RHEA-COMP:19506"/>
        <dbReference type="ChEBI" id="CHEBI:15377"/>
        <dbReference type="ChEBI" id="CHEBI:15378"/>
        <dbReference type="ChEBI" id="CHEBI:43474"/>
        <dbReference type="ChEBI" id="CHEBI:57497"/>
        <dbReference type="ChEBI" id="CHEBI:57683"/>
        <dbReference type="EC" id="3.6.1.43"/>
    </reaction>
</comment>
<comment type="pathway">
    <text evidence="2">Protein modification; protein glycosylation.</text>
</comment>
<evidence type="ECO:0000259" key="17">
    <source>
        <dbReference type="SMART" id="SM01292"/>
    </source>
</evidence>
<dbReference type="VEuPathDB" id="FungiDB:PDIP_17290"/>
<keyword evidence="9 15" id="KW-1133">Transmembrane helix</keyword>
<dbReference type="GO" id="GO:0005829">
    <property type="term" value="C:cytosol"/>
    <property type="evidence" value="ECO:0007669"/>
    <property type="project" value="TreeGrafter"/>
</dbReference>
<dbReference type="GO" id="GO:0007010">
    <property type="term" value="P:cytoskeleton organization"/>
    <property type="evidence" value="ECO:0007669"/>
    <property type="project" value="TreeGrafter"/>
</dbReference>